<dbReference type="InterPro" id="IPR006034">
    <property type="entry name" value="Asparaginase/glutaminase-like"/>
</dbReference>
<dbReference type="Gene3D" id="3.40.50.1170">
    <property type="entry name" value="L-asparaginase, N-terminal domain"/>
    <property type="match status" value="1"/>
</dbReference>
<feature type="domain" description="Asparaginase/glutaminase C-terminal" evidence="4">
    <location>
        <begin position="202"/>
        <end position="308"/>
    </location>
</feature>
<dbReference type="InterPro" id="IPR027473">
    <property type="entry name" value="L-asparaginase_C"/>
</dbReference>
<dbReference type="Pfam" id="PF17763">
    <property type="entry name" value="Asparaginase_C"/>
    <property type="match status" value="1"/>
</dbReference>
<feature type="active site" evidence="2">
    <location>
        <position position="74"/>
    </location>
</feature>
<dbReference type="InterPro" id="IPR027474">
    <property type="entry name" value="L-asparaginase_N"/>
</dbReference>
<dbReference type="Pfam" id="PF00710">
    <property type="entry name" value="Asparaginase"/>
    <property type="match status" value="1"/>
</dbReference>
<evidence type="ECO:0000256" key="1">
    <source>
        <dbReference type="PIRSR" id="PIRSR001220-2"/>
    </source>
</evidence>
<accession>A0A8J7QFV2</accession>
<protein>
    <submittedName>
        <fullName evidence="5">Asparaginase</fullName>
    </submittedName>
</protein>
<dbReference type="SUPFAM" id="SSF53774">
    <property type="entry name" value="Glutaminase/Asparaginase"/>
    <property type="match status" value="1"/>
</dbReference>
<evidence type="ECO:0000259" key="4">
    <source>
        <dbReference type="Pfam" id="PF17763"/>
    </source>
</evidence>
<dbReference type="Proteomes" id="UP000664417">
    <property type="component" value="Unassembled WGS sequence"/>
</dbReference>
<organism evidence="5 6">
    <name type="scientific">Acanthopleuribacter pedis</name>
    <dbReference type="NCBI Taxonomy" id="442870"/>
    <lineage>
        <taxon>Bacteria</taxon>
        <taxon>Pseudomonadati</taxon>
        <taxon>Acidobacteriota</taxon>
        <taxon>Holophagae</taxon>
        <taxon>Acanthopleuribacterales</taxon>
        <taxon>Acanthopleuribacteraceae</taxon>
        <taxon>Acanthopleuribacter</taxon>
    </lineage>
</organism>
<name>A0A8J7QFV2_9BACT</name>
<sequence>MRAPKDGALEPAHILQDLAQWIPELDQLADYSVEVVANVDSSQIKPDLWLTLARRIERSVEASDCDGIVVLHGTDTMGFTASALSYLLPGLSLPVVLTGGQRPLAEPRTDARNNVLGAIETALHGPKEVLVFFNNLVFRGNRSSKTAIGDFDGFSSPNFPELGRAGISWEWNKSLFWPETRRPSVFQPIPDVLPSAPWVIPWVPGLDFSGLQPALANQWAIILEAFGTGNLPVDEGLSEALSGYVADGGMVFIRSQVPRGSIKLGTYRPGRALLEMGARDGLDMTREAMVTKLMVLKGYGLGRQKIGHMVGRNLVGELTEPQP</sequence>
<dbReference type="PROSITE" id="PS51732">
    <property type="entry name" value="ASN_GLN_ASE_3"/>
    <property type="match status" value="1"/>
</dbReference>
<dbReference type="CDD" id="cd08963">
    <property type="entry name" value="L-asparaginase_I"/>
    <property type="match status" value="1"/>
</dbReference>
<reference evidence="5" key="1">
    <citation type="submission" date="2021-03" db="EMBL/GenBank/DDBJ databases">
        <authorList>
            <person name="Wang G."/>
        </authorList>
    </citation>
    <scope>NUCLEOTIDE SEQUENCE</scope>
    <source>
        <strain evidence="5">KCTC 12899</strain>
    </source>
</reference>
<dbReference type="PANTHER" id="PTHR11707">
    <property type="entry name" value="L-ASPARAGINASE"/>
    <property type="match status" value="1"/>
</dbReference>
<dbReference type="PIRSF" id="PIRSF500176">
    <property type="entry name" value="L_ASNase"/>
    <property type="match status" value="1"/>
</dbReference>
<dbReference type="InterPro" id="IPR040919">
    <property type="entry name" value="Asparaginase_C"/>
</dbReference>
<proteinExistence type="predicted"/>
<evidence type="ECO:0000256" key="2">
    <source>
        <dbReference type="PROSITE-ProRule" id="PRU10100"/>
    </source>
</evidence>
<gene>
    <name evidence="5" type="ORF">J3U88_33140</name>
</gene>
<dbReference type="InterPro" id="IPR027475">
    <property type="entry name" value="Asparaginase/glutaminase_AS2"/>
</dbReference>
<dbReference type="InterPro" id="IPR036152">
    <property type="entry name" value="Asp/glu_Ase-like_sf"/>
</dbReference>
<feature type="binding site" evidence="1">
    <location>
        <begin position="74"/>
        <end position="75"/>
    </location>
    <ligand>
        <name>substrate</name>
    </ligand>
</feature>
<dbReference type="InterPro" id="IPR041725">
    <property type="entry name" value="L-asparaginase_I"/>
</dbReference>
<dbReference type="SMART" id="SM00870">
    <property type="entry name" value="Asparaginase"/>
    <property type="match status" value="1"/>
</dbReference>
<feature type="domain" description="L-asparaginase N-terminal" evidence="3">
    <location>
        <begin position="5"/>
        <end position="173"/>
    </location>
</feature>
<dbReference type="EMBL" id="JAFREP010000059">
    <property type="protein sequence ID" value="MBO1323359.1"/>
    <property type="molecule type" value="Genomic_DNA"/>
</dbReference>
<feature type="binding site" evidence="1">
    <location>
        <position position="41"/>
    </location>
    <ligand>
        <name>substrate</name>
    </ligand>
</feature>
<dbReference type="AlphaFoldDB" id="A0A8J7QFV2"/>
<dbReference type="PIRSF" id="PIRSF001220">
    <property type="entry name" value="L-ASNase_gatD"/>
    <property type="match status" value="1"/>
</dbReference>
<comment type="caution">
    <text evidence="5">The sequence shown here is derived from an EMBL/GenBank/DDBJ whole genome shotgun (WGS) entry which is preliminary data.</text>
</comment>
<evidence type="ECO:0000313" key="5">
    <source>
        <dbReference type="EMBL" id="MBO1323359.1"/>
    </source>
</evidence>
<dbReference type="InterPro" id="IPR037152">
    <property type="entry name" value="L-asparaginase_N_sf"/>
</dbReference>
<dbReference type="PANTHER" id="PTHR11707:SF28">
    <property type="entry name" value="60 KDA LYSOPHOSPHOLIPASE"/>
    <property type="match status" value="1"/>
</dbReference>
<evidence type="ECO:0000259" key="3">
    <source>
        <dbReference type="Pfam" id="PF00710"/>
    </source>
</evidence>
<keyword evidence="6" id="KW-1185">Reference proteome</keyword>
<dbReference type="GO" id="GO:0004067">
    <property type="term" value="F:asparaginase activity"/>
    <property type="evidence" value="ECO:0007669"/>
    <property type="project" value="UniProtKB-UniRule"/>
</dbReference>
<dbReference type="Gene3D" id="3.40.50.40">
    <property type="match status" value="1"/>
</dbReference>
<evidence type="ECO:0000313" key="6">
    <source>
        <dbReference type="Proteomes" id="UP000664417"/>
    </source>
</evidence>
<dbReference type="PROSITE" id="PS00917">
    <property type="entry name" value="ASN_GLN_ASE_2"/>
    <property type="match status" value="1"/>
</dbReference>